<comment type="caution">
    <text evidence="10">The sequence shown here is derived from an EMBL/GenBank/DDBJ whole genome shotgun (WGS) entry which is preliminary data.</text>
</comment>
<dbReference type="Pfam" id="PF00773">
    <property type="entry name" value="RNB"/>
    <property type="match status" value="1"/>
</dbReference>
<dbReference type="GO" id="GO:0003723">
    <property type="term" value="F:RNA binding"/>
    <property type="evidence" value="ECO:0007669"/>
    <property type="project" value="UniProtKB-UniRule"/>
</dbReference>
<dbReference type="AlphaFoldDB" id="A0A1F6GBF6"/>
<dbReference type="GO" id="GO:0008859">
    <property type="term" value="F:exoribonuclease II activity"/>
    <property type="evidence" value="ECO:0007669"/>
    <property type="project" value="UniProtKB-UniRule"/>
</dbReference>
<name>A0A1F6GBF6_9PROT</name>
<dbReference type="GO" id="GO:0005829">
    <property type="term" value="C:cytosol"/>
    <property type="evidence" value="ECO:0007669"/>
    <property type="project" value="TreeGrafter"/>
</dbReference>
<feature type="region of interest" description="Disordered" evidence="8">
    <location>
        <begin position="71"/>
        <end position="92"/>
    </location>
</feature>
<evidence type="ECO:0000256" key="4">
    <source>
        <dbReference type="ARBA" id="ARBA00022801"/>
    </source>
</evidence>
<keyword evidence="6 7" id="KW-0694">RNA-binding</keyword>
<proteinExistence type="inferred from homology"/>
<evidence type="ECO:0000256" key="7">
    <source>
        <dbReference type="HAMAP-Rule" id="MF_01895"/>
    </source>
</evidence>
<keyword evidence="4 7" id="KW-0378">Hydrolase</keyword>
<dbReference type="InterPro" id="IPR001900">
    <property type="entry name" value="RNase_II/R"/>
</dbReference>
<dbReference type="GO" id="GO:0006402">
    <property type="term" value="P:mRNA catabolic process"/>
    <property type="evidence" value="ECO:0007669"/>
    <property type="project" value="TreeGrafter"/>
</dbReference>
<dbReference type="PROSITE" id="PS50126">
    <property type="entry name" value="S1"/>
    <property type="match status" value="1"/>
</dbReference>
<dbReference type="SUPFAM" id="SSF50249">
    <property type="entry name" value="Nucleic acid-binding proteins"/>
    <property type="match status" value="2"/>
</dbReference>
<dbReference type="SMART" id="SM00955">
    <property type="entry name" value="RNB"/>
    <property type="match status" value="1"/>
</dbReference>
<dbReference type="Gene3D" id="2.40.50.140">
    <property type="entry name" value="Nucleic acid-binding proteins"/>
    <property type="match status" value="1"/>
</dbReference>
<keyword evidence="5 7" id="KW-0269">Exonuclease</keyword>
<dbReference type="InterPro" id="IPR012340">
    <property type="entry name" value="NA-bd_OB-fold"/>
</dbReference>
<comment type="function">
    <text evidence="7">3'-5' exoribonuclease that releases 5'-nucleoside monophosphates and is involved in maturation of structured RNAs.</text>
</comment>
<gene>
    <name evidence="7" type="primary">rnr</name>
    <name evidence="10" type="ORF">A2527_04920</name>
</gene>
<dbReference type="InterPro" id="IPR011805">
    <property type="entry name" value="RNase_R"/>
</dbReference>
<dbReference type="InterPro" id="IPR003029">
    <property type="entry name" value="S1_domain"/>
</dbReference>
<organism evidence="10 11">
    <name type="scientific">Candidatus Lambdaproteobacteria bacterium RIFOXYD2_FULL_50_16</name>
    <dbReference type="NCBI Taxonomy" id="1817772"/>
    <lineage>
        <taxon>Bacteria</taxon>
        <taxon>Pseudomonadati</taxon>
        <taxon>Pseudomonadota</taxon>
        <taxon>Candidatus Lambdaproteobacteria</taxon>
    </lineage>
</organism>
<dbReference type="Pfam" id="PF00575">
    <property type="entry name" value="S1"/>
    <property type="match status" value="1"/>
</dbReference>
<dbReference type="EC" id="3.1.13.1" evidence="7"/>
<comment type="catalytic activity">
    <reaction evidence="1 7">
        <text>Exonucleolytic cleavage in the 3'- to 5'-direction to yield nucleoside 5'-phosphates.</text>
        <dbReference type="EC" id="3.1.13.1"/>
    </reaction>
</comment>
<evidence type="ECO:0000256" key="3">
    <source>
        <dbReference type="ARBA" id="ARBA00022722"/>
    </source>
</evidence>
<dbReference type="HAMAP" id="MF_01895">
    <property type="entry name" value="RNase_R"/>
    <property type="match status" value="1"/>
</dbReference>
<dbReference type="EMBL" id="MFNE01000023">
    <property type="protein sequence ID" value="OGG95451.1"/>
    <property type="molecule type" value="Genomic_DNA"/>
</dbReference>
<reference evidence="10 11" key="1">
    <citation type="journal article" date="2016" name="Nat. Commun.">
        <title>Thousands of microbial genomes shed light on interconnected biogeochemical processes in an aquifer system.</title>
        <authorList>
            <person name="Anantharaman K."/>
            <person name="Brown C.T."/>
            <person name="Hug L.A."/>
            <person name="Sharon I."/>
            <person name="Castelle C.J."/>
            <person name="Probst A.J."/>
            <person name="Thomas B.C."/>
            <person name="Singh A."/>
            <person name="Wilkins M.J."/>
            <person name="Karaoz U."/>
            <person name="Brodie E.L."/>
            <person name="Williams K.H."/>
            <person name="Hubbard S.S."/>
            <person name="Banfield J.F."/>
        </authorList>
    </citation>
    <scope>NUCLEOTIDE SEQUENCE [LARGE SCALE GENOMIC DNA]</scope>
</reference>
<evidence type="ECO:0000256" key="8">
    <source>
        <dbReference type="SAM" id="MobiDB-lite"/>
    </source>
</evidence>
<sequence>MKVDAANVILVLRERKIGFNSKELLTKLHQKASQKAHLRKVLRALAQEGYVLKNDSRYYLTEKGQEILIKGSPKPQAPLFNNQPTPKPQNKVKSSLDLARQGFFVADPPRILVQGEGVELPLSEDSERDFLPGDLLGFEPVGPSKTARITHFVSRNIEVVTGWTRVEENAVYIRPIPQGFDKDFKLTGLTPKAELDHKMGLARIISYPDPRASLYNLIDVAGEERRAIRAILERNEVPPHFTKGAQAEAESFGTEVTPPQDYTDLRDLGFVTIDGADAKDFDDAIYLETHPQGMRLLVSIADVSHYVRASSPLDKEAQRRGTSVYLPGRCIPMLPEALSNELCSLKAAQDRLTLTAEMLFDSKGNSLGFKVYPSVIKVRARLTYEQVEIFFQTGQNPVFDPATCDLLTLSRGFAQVLREKRNKRGAIDFSLPEPRFEWDKNGVLIGIHQSFQSEAMKLIEQFMLEANEQVGLFCTEQKLPVLWRNHPPPLPAKKEALKQLIWNLNLKPPPLETGMDYNLLLAQVQGQEMQPFIQIALLRSMSLAKYGNRRTGHFGLAAEYYLHFTSPIRRYPDLLVHRALHDHWANRPAAKLGAQLGDDASDREAAAKICERETNRLLQCNFMTAYLGQAFKAHISGFNRAGIYVEIAEPYVEGFMPFSAVPNERFFFDDQSNQVIAKRSNRKLRLGEKVQVILTKLDQERNELNFSWVAWDR</sequence>
<evidence type="ECO:0000256" key="5">
    <source>
        <dbReference type="ARBA" id="ARBA00022839"/>
    </source>
</evidence>
<evidence type="ECO:0000256" key="1">
    <source>
        <dbReference type="ARBA" id="ARBA00001849"/>
    </source>
</evidence>
<keyword evidence="2 7" id="KW-0963">Cytoplasm</keyword>
<comment type="subcellular location">
    <subcellularLocation>
        <location evidence="7">Cytoplasm</location>
    </subcellularLocation>
</comment>
<feature type="domain" description="S1 motif" evidence="9">
    <location>
        <begin position="628"/>
        <end position="709"/>
    </location>
</feature>
<dbReference type="NCBIfam" id="TIGR00358">
    <property type="entry name" value="3_prime_RNase"/>
    <property type="match status" value="1"/>
</dbReference>
<evidence type="ECO:0000256" key="2">
    <source>
        <dbReference type="ARBA" id="ARBA00022490"/>
    </source>
</evidence>
<accession>A0A1F6GBF6</accession>
<keyword evidence="3 7" id="KW-0540">Nuclease</keyword>
<dbReference type="CDD" id="cd04471">
    <property type="entry name" value="S1_RNase_R"/>
    <property type="match status" value="1"/>
</dbReference>
<evidence type="ECO:0000259" key="9">
    <source>
        <dbReference type="PROSITE" id="PS50126"/>
    </source>
</evidence>
<dbReference type="InterPro" id="IPR022966">
    <property type="entry name" value="RNase_II/R_CS"/>
</dbReference>
<dbReference type="STRING" id="1817772.A2527_04920"/>
<dbReference type="PANTHER" id="PTHR23355">
    <property type="entry name" value="RIBONUCLEASE"/>
    <property type="match status" value="1"/>
</dbReference>
<dbReference type="PROSITE" id="PS01175">
    <property type="entry name" value="RIBONUCLEASE_II"/>
    <property type="match status" value="1"/>
</dbReference>
<dbReference type="PANTHER" id="PTHR23355:SF9">
    <property type="entry name" value="DIS3-LIKE EXONUCLEASE 2"/>
    <property type="match status" value="1"/>
</dbReference>
<dbReference type="InterPro" id="IPR050180">
    <property type="entry name" value="RNR_Ribonuclease"/>
</dbReference>
<evidence type="ECO:0000313" key="10">
    <source>
        <dbReference type="EMBL" id="OGG95451.1"/>
    </source>
</evidence>
<dbReference type="InterPro" id="IPR004476">
    <property type="entry name" value="RNase_II/RNase_R"/>
</dbReference>
<evidence type="ECO:0000256" key="6">
    <source>
        <dbReference type="ARBA" id="ARBA00022884"/>
    </source>
</evidence>
<dbReference type="Proteomes" id="UP000178449">
    <property type="component" value="Unassembled WGS sequence"/>
</dbReference>
<comment type="similarity">
    <text evidence="7">Belongs to the RNR ribonuclease family. RNase R subfamily.</text>
</comment>
<protein>
    <recommendedName>
        <fullName evidence="7">Ribonuclease R</fullName>
        <shortName evidence="7">RNase R</shortName>
        <ecNumber evidence="7">3.1.13.1</ecNumber>
    </recommendedName>
</protein>
<evidence type="ECO:0000313" key="11">
    <source>
        <dbReference type="Proteomes" id="UP000178449"/>
    </source>
</evidence>